<evidence type="ECO:0000313" key="2">
    <source>
        <dbReference type="EMBL" id="MDY7232921.1"/>
    </source>
</evidence>
<proteinExistence type="predicted"/>
<protein>
    <submittedName>
        <fullName evidence="2">Uncharacterized protein</fullName>
    </submittedName>
</protein>
<sequence>MASSKRQWLGILVAVVASLVALGAVLLWLPDKQPSGPPAEHSKSQAEARPAGASPASPKAPDPGVEHATGIPAQARARLDGKATELAQQRLEQLPNPAVQDSIGGFSKQDLEQVLGSYREMKAVQGLYNQRVERERHVKKILESPHGVAIASKSLTDFTFAQEAFGEFQAEARYFSIDVLKATSSQGNHEPLMSTASQLAQQFALLSADSEGFKKGRREDLYDVLTAYIDVVGEDFLSSADMKVMQQLGYTPQLPAHVRKVYDDALFFRLNVKFGRQRAVAITSSLLGE</sequence>
<comment type="caution">
    <text evidence="2">The sequence shown here is derived from an EMBL/GenBank/DDBJ whole genome shotgun (WGS) entry which is preliminary data.</text>
</comment>
<dbReference type="Proteomes" id="UP001291309">
    <property type="component" value="Unassembled WGS sequence"/>
</dbReference>
<dbReference type="EMBL" id="JAXIVS010000025">
    <property type="protein sequence ID" value="MDY7232921.1"/>
    <property type="molecule type" value="Genomic_DNA"/>
</dbReference>
<accession>A0ABU5HI48</accession>
<keyword evidence="3" id="KW-1185">Reference proteome</keyword>
<evidence type="ECO:0000256" key="1">
    <source>
        <dbReference type="SAM" id="MobiDB-lite"/>
    </source>
</evidence>
<feature type="region of interest" description="Disordered" evidence="1">
    <location>
        <begin position="34"/>
        <end position="68"/>
    </location>
</feature>
<name>A0ABU5HI48_9BACT</name>
<evidence type="ECO:0000313" key="3">
    <source>
        <dbReference type="Proteomes" id="UP001291309"/>
    </source>
</evidence>
<organism evidence="2 3">
    <name type="scientific">Hyalangium rubrum</name>
    <dbReference type="NCBI Taxonomy" id="3103134"/>
    <lineage>
        <taxon>Bacteria</taxon>
        <taxon>Pseudomonadati</taxon>
        <taxon>Myxococcota</taxon>
        <taxon>Myxococcia</taxon>
        <taxon>Myxococcales</taxon>
        <taxon>Cystobacterineae</taxon>
        <taxon>Archangiaceae</taxon>
        <taxon>Hyalangium</taxon>
    </lineage>
</organism>
<gene>
    <name evidence="2" type="ORF">SYV04_41430</name>
</gene>
<feature type="compositionally biased region" description="Low complexity" evidence="1">
    <location>
        <begin position="47"/>
        <end position="63"/>
    </location>
</feature>
<reference evidence="2 3" key="1">
    <citation type="submission" date="2023-12" db="EMBL/GenBank/DDBJ databases">
        <title>the genome sequence of Hyalangium sp. s54d21.</title>
        <authorList>
            <person name="Zhang X."/>
        </authorList>
    </citation>
    <scope>NUCLEOTIDE SEQUENCE [LARGE SCALE GENOMIC DNA]</scope>
    <source>
        <strain evidence="3">s54d21</strain>
    </source>
</reference>
<dbReference type="RefSeq" id="WP_321551635.1">
    <property type="nucleotide sequence ID" value="NZ_JAXIVS010000025.1"/>
</dbReference>